<name>A0A097QT74_9EURY</name>
<accession>A0A097QT74</accession>
<dbReference type="GeneID" id="25152716"/>
<evidence type="ECO:0000313" key="1">
    <source>
        <dbReference type="EMBL" id="AIU69674.1"/>
    </source>
</evidence>
<evidence type="ECO:0000313" key="2">
    <source>
        <dbReference type="Proteomes" id="UP000029980"/>
    </source>
</evidence>
<dbReference type="KEGG" id="teu:TEU_04610"/>
<reference evidence="1 2" key="1">
    <citation type="journal article" date="2015" name="Int. J. Syst. Evol. Microbiol.">
        <title>Thermococcus eurythermalis sp. nov., a conditional piezophilic hyperthermophilic archaeon with a wide temperature range isolated from an oil-immersed chimney in the Guaymas Basin.</title>
        <authorList>
            <person name="Zhao W."/>
            <person name="Zeng X."/>
            <person name="Xiao X."/>
        </authorList>
    </citation>
    <scope>NUCLEOTIDE SEQUENCE [LARGE SCALE GENOMIC DNA]</scope>
    <source>
        <strain evidence="1 2">A501</strain>
    </source>
</reference>
<gene>
    <name evidence="1" type="ORF">TEU_04610</name>
</gene>
<dbReference type="OrthoDB" id="102189at2157"/>
<proteinExistence type="predicted"/>
<dbReference type="HOGENOM" id="CLU_173014_0_0_2"/>
<organism evidence="1 2">
    <name type="scientific">Thermococcus eurythermalis</name>
    <dbReference type="NCBI Taxonomy" id="1505907"/>
    <lineage>
        <taxon>Archaea</taxon>
        <taxon>Methanobacteriati</taxon>
        <taxon>Methanobacteriota</taxon>
        <taxon>Thermococci</taxon>
        <taxon>Thermococcales</taxon>
        <taxon>Thermococcaceae</taxon>
        <taxon>Thermococcus</taxon>
    </lineage>
</organism>
<dbReference type="AlphaFoldDB" id="A0A097QT74"/>
<dbReference type="EMBL" id="CP008887">
    <property type="protein sequence ID" value="AIU69674.1"/>
    <property type="molecule type" value="Genomic_DNA"/>
</dbReference>
<protein>
    <submittedName>
        <fullName evidence="1">Uncharacterized protein</fullName>
    </submittedName>
</protein>
<sequence>MGQKIVVNGQAKQLPRVFRDERELREFLDEVVKRALKDPDYARKFNGGGKVVLTVDLKKLGINVEGIDEVELVFLKKKGSSNYYLKTAYPTRGNKVLEYREWSGEWIVAG</sequence>
<dbReference type="Proteomes" id="UP000029980">
    <property type="component" value="Chromosome"/>
</dbReference>
<dbReference type="RefSeq" id="WP_050002650.1">
    <property type="nucleotide sequence ID" value="NZ_CP008887.1"/>
</dbReference>
<keyword evidence="2" id="KW-1185">Reference proteome</keyword>
<dbReference type="STRING" id="1505907.TEU_04610"/>